<accession>A0A5C6RVJ3</accession>
<evidence type="ECO:0000313" key="4">
    <source>
        <dbReference type="Proteomes" id="UP000321721"/>
    </source>
</evidence>
<dbReference type="Pfam" id="PF04608">
    <property type="entry name" value="PgpA"/>
    <property type="match status" value="1"/>
</dbReference>
<gene>
    <name evidence="3" type="ORF">FRY74_04890</name>
</gene>
<proteinExistence type="predicted"/>
<dbReference type="GO" id="GO:0006629">
    <property type="term" value="P:lipid metabolic process"/>
    <property type="evidence" value="ECO:0007669"/>
    <property type="project" value="InterPro"/>
</dbReference>
<dbReference type="PANTHER" id="PTHR36305">
    <property type="entry name" value="PHOSPHATIDYLGLYCEROPHOSPHATASE A"/>
    <property type="match status" value="1"/>
</dbReference>
<dbReference type="InterPro" id="IPR026037">
    <property type="entry name" value="PgpA"/>
</dbReference>
<keyword evidence="1" id="KW-1133">Transmembrane helix</keyword>
<protein>
    <submittedName>
        <fullName evidence="3">Phosphatidylglycerophosphatase A</fullName>
    </submittedName>
</protein>
<dbReference type="Proteomes" id="UP000321721">
    <property type="component" value="Unassembled WGS sequence"/>
</dbReference>
<keyword evidence="1" id="KW-0812">Transmembrane</keyword>
<evidence type="ECO:0000256" key="1">
    <source>
        <dbReference type="SAM" id="Phobius"/>
    </source>
</evidence>
<dbReference type="InterPro" id="IPR007686">
    <property type="entry name" value="YutG/PgpA"/>
</dbReference>
<dbReference type="PROSITE" id="PS51257">
    <property type="entry name" value="PROKAR_LIPOPROTEIN"/>
    <property type="match status" value="1"/>
</dbReference>
<dbReference type="PANTHER" id="PTHR36305:SF1">
    <property type="entry name" value="PHOSPHATIDYLGLYCEROPHOSPHATASE A"/>
    <property type="match status" value="1"/>
</dbReference>
<sequence length="152" mass="16613">MKIIHTIIATAFGAGFSPFAPGTAGAIVACGILWLIEKLELFTTYSISYLLLILVCTGLGVVSTNYLEKHWGKDPSKVVMDEVIGMWIAMAFIPFSYLNILLAFILFRFFDIAKPLGIRKLEKLPGGIGVMADDVLAGVYANIVLQVIIIFI</sequence>
<dbReference type="OrthoDB" id="9804091at2"/>
<evidence type="ECO:0000259" key="2">
    <source>
        <dbReference type="Pfam" id="PF04608"/>
    </source>
</evidence>
<dbReference type="SUPFAM" id="SSF101307">
    <property type="entry name" value="YutG-like"/>
    <property type="match status" value="1"/>
</dbReference>
<feature type="transmembrane region" description="Helical" evidence="1">
    <location>
        <begin position="42"/>
        <end position="62"/>
    </location>
</feature>
<dbReference type="RefSeq" id="WP_147099197.1">
    <property type="nucleotide sequence ID" value="NZ_VOOS01000002.1"/>
</dbReference>
<dbReference type="GO" id="GO:0008962">
    <property type="term" value="F:phosphatidylglycerophosphatase activity"/>
    <property type="evidence" value="ECO:0007669"/>
    <property type="project" value="InterPro"/>
</dbReference>
<feature type="domain" description="YutG/PgpA" evidence="2">
    <location>
        <begin position="7"/>
        <end position="148"/>
    </location>
</feature>
<dbReference type="CDD" id="cd06971">
    <property type="entry name" value="PgpA"/>
    <property type="match status" value="1"/>
</dbReference>
<dbReference type="Gene3D" id="1.10.3760.10">
    <property type="entry name" value="PgpA-like"/>
    <property type="match status" value="1"/>
</dbReference>
<dbReference type="InterPro" id="IPR036681">
    <property type="entry name" value="PgpA-like_sf"/>
</dbReference>
<organism evidence="3 4">
    <name type="scientific">Vicingus serpentipes</name>
    <dbReference type="NCBI Taxonomy" id="1926625"/>
    <lineage>
        <taxon>Bacteria</taxon>
        <taxon>Pseudomonadati</taxon>
        <taxon>Bacteroidota</taxon>
        <taxon>Flavobacteriia</taxon>
        <taxon>Flavobacteriales</taxon>
        <taxon>Vicingaceae</taxon>
        <taxon>Vicingus</taxon>
    </lineage>
</organism>
<keyword evidence="1" id="KW-0472">Membrane</keyword>
<evidence type="ECO:0000313" key="3">
    <source>
        <dbReference type="EMBL" id="TXB65909.1"/>
    </source>
</evidence>
<dbReference type="PIRSF" id="PIRSF006162">
    <property type="entry name" value="PgpA"/>
    <property type="match status" value="1"/>
</dbReference>
<name>A0A5C6RVJ3_9FLAO</name>
<feature type="transmembrane region" description="Helical" evidence="1">
    <location>
        <begin position="83"/>
        <end position="107"/>
    </location>
</feature>
<feature type="transmembrane region" description="Helical" evidence="1">
    <location>
        <begin position="127"/>
        <end position="151"/>
    </location>
</feature>
<dbReference type="AlphaFoldDB" id="A0A5C6RVJ3"/>
<comment type="caution">
    <text evidence="3">The sequence shown here is derived from an EMBL/GenBank/DDBJ whole genome shotgun (WGS) entry which is preliminary data.</text>
</comment>
<reference evidence="3 4" key="1">
    <citation type="submission" date="2019-08" db="EMBL/GenBank/DDBJ databases">
        <title>Genome of Vicingus serpentipes NCIMB 15042.</title>
        <authorList>
            <person name="Bowman J.P."/>
        </authorList>
    </citation>
    <scope>NUCLEOTIDE SEQUENCE [LARGE SCALE GENOMIC DNA]</scope>
    <source>
        <strain evidence="3 4">NCIMB 15042</strain>
    </source>
</reference>
<dbReference type="EMBL" id="VOOS01000002">
    <property type="protein sequence ID" value="TXB65909.1"/>
    <property type="molecule type" value="Genomic_DNA"/>
</dbReference>
<keyword evidence="4" id="KW-1185">Reference proteome</keyword>